<name>A0A451ANQ9_9GAMM</name>
<gene>
    <name evidence="1" type="ORF">BECKUNK1418G_GA0071005_11547</name>
    <name evidence="2" type="ORF">BECKUNK1418H_GA0071006_11467</name>
</gene>
<organism evidence="1">
    <name type="scientific">Candidatus Kentrum sp. UNK</name>
    <dbReference type="NCBI Taxonomy" id="2126344"/>
    <lineage>
        <taxon>Bacteria</taxon>
        <taxon>Pseudomonadati</taxon>
        <taxon>Pseudomonadota</taxon>
        <taxon>Gammaproteobacteria</taxon>
        <taxon>Candidatus Kentrum</taxon>
    </lineage>
</organism>
<sequence>MSASLPHEDQVTDGWLTAILHAIDNDPRIRSAKSMVKSRVSDVDGAYSAYYPTITGTGSIGDVSNTDPWFATEKRRFSGSRLLSRFPCSAGKRPWFIRQRPRYAWREPS</sequence>
<reference evidence="1" key="1">
    <citation type="submission" date="2019-02" db="EMBL/GenBank/DDBJ databases">
        <authorList>
            <person name="Gruber-Vodicka R. H."/>
            <person name="Seah K. B. B."/>
        </authorList>
    </citation>
    <scope>NUCLEOTIDE SEQUENCE</scope>
    <source>
        <strain evidence="2">BECK_BY19</strain>
        <strain evidence="1">BECK_BY8</strain>
    </source>
</reference>
<evidence type="ECO:0000313" key="2">
    <source>
        <dbReference type="EMBL" id="VFK72882.1"/>
    </source>
</evidence>
<dbReference type="EMBL" id="CAADFZ010000154">
    <property type="protein sequence ID" value="VFK67659.1"/>
    <property type="molecule type" value="Genomic_DNA"/>
</dbReference>
<accession>A0A451ANQ9</accession>
<dbReference type="AlphaFoldDB" id="A0A451ANQ9"/>
<dbReference type="EMBL" id="CAADGD010000146">
    <property type="protein sequence ID" value="VFK72882.1"/>
    <property type="molecule type" value="Genomic_DNA"/>
</dbReference>
<protein>
    <submittedName>
        <fullName evidence="1">Uncharacterized protein</fullName>
    </submittedName>
</protein>
<evidence type="ECO:0000313" key="1">
    <source>
        <dbReference type="EMBL" id="VFK67659.1"/>
    </source>
</evidence>
<dbReference type="Gene3D" id="1.20.1600.10">
    <property type="entry name" value="Outer membrane efflux proteins (OEP)"/>
    <property type="match status" value="1"/>
</dbReference>
<proteinExistence type="predicted"/>
<dbReference type="SUPFAM" id="SSF56954">
    <property type="entry name" value="Outer membrane efflux proteins (OEP)"/>
    <property type="match status" value="1"/>
</dbReference>